<dbReference type="Gene3D" id="3.30.1330.80">
    <property type="entry name" value="Hypothetical protein, similar to alpha- acetolactate decarboxylase, domain 2"/>
    <property type="match status" value="1"/>
</dbReference>
<dbReference type="PIRSF" id="PIRSF016021">
    <property type="entry name" value="ESCAROLA"/>
    <property type="match status" value="1"/>
</dbReference>
<feature type="non-terminal residue" evidence="6">
    <location>
        <position position="189"/>
    </location>
</feature>
<keyword evidence="3" id="KW-0804">Transcription</keyword>
<dbReference type="Proteomes" id="UP000015453">
    <property type="component" value="Unassembled WGS sequence"/>
</dbReference>
<dbReference type="PROSITE" id="PS51742">
    <property type="entry name" value="PPC"/>
    <property type="match status" value="1"/>
</dbReference>
<evidence type="ECO:0000256" key="3">
    <source>
        <dbReference type="ARBA" id="ARBA00023163"/>
    </source>
</evidence>
<dbReference type="CDD" id="cd11378">
    <property type="entry name" value="DUF296"/>
    <property type="match status" value="1"/>
</dbReference>
<dbReference type="OrthoDB" id="2156856at2759"/>
<dbReference type="AlphaFoldDB" id="S8BUD0"/>
<feature type="non-terminal residue" evidence="6">
    <location>
        <position position="1"/>
    </location>
</feature>
<dbReference type="SUPFAM" id="SSF117856">
    <property type="entry name" value="AF0104/ALDC/Ptd012-like"/>
    <property type="match status" value="1"/>
</dbReference>
<feature type="domain" description="PPC" evidence="5">
    <location>
        <begin position="61"/>
        <end position="189"/>
    </location>
</feature>
<dbReference type="InterPro" id="IPR005175">
    <property type="entry name" value="PPC_dom"/>
</dbReference>
<accession>S8BUD0</accession>
<keyword evidence="2" id="KW-0238">DNA-binding</keyword>
<dbReference type="GO" id="GO:0003680">
    <property type="term" value="F:minor groove of adenine-thymine-rich DNA binding"/>
    <property type="evidence" value="ECO:0007669"/>
    <property type="project" value="InterPro"/>
</dbReference>
<gene>
    <name evidence="6" type="ORF">M569_16838</name>
</gene>
<reference evidence="6 7" key="1">
    <citation type="journal article" date="2013" name="BMC Genomics">
        <title>The miniature genome of a carnivorous plant Genlisea aurea contains a low number of genes and short non-coding sequences.</title>
        <authorList>
            <person name="Leushkin E.V."/>
            <person name="Sutormin R.A."/>
            <person name="Nabieva E.R."/>
            <person name="Penin A.A."/>
            <person name="Kondrashov A.S."/>
            <person name="Logacheva M.D."/>
        </authorList>
    </citation>
    <scope>NUCLEOTIDE SEQUENCE [LARGE SCALE GENOMIC DNA]</scope>
</reference>
<organism evidence="6 7">
    <name type="scientific">Genlisea aurea</name>
    <dbReference type="NCBI Taxonomy" id="192259"/>
    <lineage>
        <taxon>Eukaryota</taxon>
        <taxon>Viridiplantae</taxon>
        <taxon>Streptophyta</taxon>
        <taxon>Embryophyta</taxon>
        <taxon>Tracheophyta</taxon>
        <taxon>Spermatophyta</taxon>
        <taxon>Magnoliopsida</taxon>
        <taxon>eudicotyledons</taxon>
        <taxon>Gunneridae</taxon>
        <taxon>Pentapetalae</taxon>
        <taxon>asterids</taxon>
        <taxon>lamiids</taxon>
        <taxon>Lamiales</taxon>
        <taxon>Lentibulariaceae</taxon>
        <taxon>Genlisea</taxon>
    </lineage>
</organism>
<keyword evidence="1" id="KW-0805">Transcription regulation</keyword>
<dbReference type="InterPro" id="IPR014476">
    <property type="entry name" value="AHL15-29"/>
</dbReference>
<evidence type="ECO:0000256" key="1">
    <source>
        <dbReference type="ARBA" id="ARBA00023015"/>
    </source>
</evidence>
<evidence type="ECO:0000256" key="2">
    <source>
        <dbReference type="ARBA" id="ARBA00023125"/>
    </source>
</evidence>
<evidence type="ECO:0000259" key="5">
    <source>
        <dbReference type="PROSITE" id="PS51742"/>
    </source>
</evidence>
<feature type="region of interest" description="Disordered" evidence="4">
    <location>
        <begin position="1"/>
        <end position="62"/>
    </location>
</feature>
<evidence type="ECO:0000256" key="4">
    <source>
        <dbReference type="SAM" id="MobiDB-lite"/>
    </source>
</evidence>
<dbReference type="Pfam" id="PF03479">
    <property type="entry name" value="PCC"/>
    <property type="match status" value="1"/>
</dbReference>
<dbReference type="PANTHER" id="PTHR31100">
    <property type="entry name" value="AT-HOOK MOTIF NUCLEAR-LOCALIZED PROTEIN 15"/>
    <property type="match status" value="1"/>
</dbReference>
<dbReference type="GO" id="GO:0005634">
    <property type="term" value="C:nucleus"/>
    <property type="evidence" value="ECO:0007669"/>
    <property type="project" value="TreeGrafter"/>
</dbReference>
<protein>
    <recommendedName>
        <fullName evidence="5">PPC domain-containing protein</fullName>
    </recommendedName>
</protein>
<dbReference type="PANTHER" id="PTHR31100:SF14">
    <property type="entry name" value="AT-HOOK MOTIF NUCLEAR-LOCALIZED PROTEIN 15"/>
    <property type="match status" value="1"/>
</dbReference>
<dbReference type="GO" id="GO:0003700">
    <property type="term" value="F:DNA-binding transcription factor activity"/>
    <property type="evidence" value="ECO:0007669"/>
    <property type="project" value="TreeGrafter"/>
</dbReference>
<sequence>SDNQGGEHNQGGDNEEFHSTGAGAEISEAEPARYGGRRPRGRPPGSKNKPKPPTIVTRDSPNSLRTHVLDIISGTDIMESLAAYARRRHCGVLVLSCVGNVSHLILRQLGGDERRFHGRFQIVSLHGSFLPASTTADASGLTALIAGPRGELAGGAVRGPMVADGPVMVIASMFTKATFERLPLEEDQQ</sequence>
<keyword evidence="7" id="KW-1185">Reference proteome</keyword>
<name>S8BUD0_9LAMI</name>
<evidence type="ECO:0000313" key="6">
    <source>
        <dbReference type="EMBL" id="EPS57979.1"/>
    </source>
</evidence>
<dbReference type="EMBL" id="AUSU01009658">
    <property type="protein sequence ID" value="EPS57979.1"/>
    <property type="molecule type" value="Genomic_DNA"/>
</dbReference>
<comment type="caution">
    <text evidence="6">The sequence shown here is derived from an EMBL/GenBank/DDBJ whole genome shotgun (WGS) entry which is preliminary data.</text>
</comment>
<evidence type="ECO:0000313" key="7">
    <source>
        <dbReference type="Proteomes" id="UP000015453"/>
    </source>
</evidence>
<proteinExistence type="predicted"/>